<keyword evidence="1" id="KW-0812">Transmembrane</keyword>
<dbReference type="Proteomes" id="UP000268469">
    <property type="component" value="Unassembled WGS sequence"/>
</dbReference>
<dbReference type="AlphaFoldDB" id="A0A660SLJ2"/>
<reference evidence="2 3" key="1">
    <citation type="submission" date="2018-06" db="EMBL/GenBank/DDBJ databases">
        <title>Extensive metabolic versatility and redundancy in microbially diverse, dynamic hydrothermal sediments.</title>
        <authorList>
            <person name="Dombrowski N."/>
            <person name="Teske A."/>
            <person name="Baker B.J."/>
        </authorList>
    </citation>
    <scope>NUCLEOTIDE SEQUENCE [LARGE SCALE GENOMIC DNA]</scope>
    <source>
        <strain evidence="2">B36_G15</strain>
    </source>
</reference>
<dbReference type="Pfam" id="PF11146">
    <property type="entry name" value="DUF2905"/>
    <property type="match status" value="1"/>
</dbReference>
<proteinExistence type="predicted"/>
<feature type="transmembrane region" description="Helical" evidence="1">
    <location>
        <begin position="48"/>
        <end position="68"/>
    </location>
</feature>
<keyword evidence="1" id="KW-1133">Transmembrane helix</keyword>
<evidence type="ECO:0000256" key="1">
    <source>
        <dbReference type="SAM" id="Phobius"/>
    </source>
</evidence>
<keyword evidence="1" id="KW-0472">Membrane</keyword>
<evidence type="ECO:0000313" key="2">
    <source>
        <dbReference type="EMBL" id="RKX70976.1"/>
    </source>
</evidence>
<dbReference type="PANTHER" id="PTHR36443:SF1">
    <property type="entry name" value="BSR5223 PROTEIN"/>
    <property type="match status" value="1"/>
</dbReference>
<accession>A0A660SLJ2</accession>
<dbReference type="InterPro" id="IPR021320">
    <property type="entry name" value="DUF2905"/>
</dbReference>
<organism evidence="2 3">
    <name type="scientific">candidate division WOR-3 bacterium</name>
    <dbReference type="NCBI Taxonomy" id="2052148"/>
    <lineage>
        <taxon>Bacteria</taxon>
        <taxon>Bacteria division WOR-3</taxon>
    </lineage>
</organism>
<dbReference type="PANTHER" id="PTHR36443">
    <property type="entry name" value="BSR5223 PROTEIN"/>
    <property type="match status" value="1"/>
</dbReference>
<dbReference type="EMBL" id="QNBE01000021">
    <property type="protein sequence ID" value="RKX70976.1"/>
    <property type="molecule type" value="Genomic_DNA"/>
</dbReference>
<comment type="caution">
    <text evidence="2">The sequence shown here is derived from an EMBL/GenBank/DDBJ whole genome shotgun (WGS) entry which is preliminary data.</text>
</comment>
<evidence type="ECO:0000313" key="3">
    <source>
        <dbReference type="Proteomes" id="UP000268469"/>
    </source>
</evidence>
<sequence>MFGSVSRFLILVGLLLIFFGLALQFFPKIPFFRLPGDIVIQRKNFVFYFPIVTVLILSLIFSILLNIFSRR</sequence>
<protein>
    <submittedName>
        <fullName evidence="2">DUF2905 domain-containing protein</fullName>
    </submittedName>
</protein>
<name>A0A660SLJ2_UNCW3</name>
<gene>
    <name evidence="2" type="ORF">DRP53_03160</name>
</gene>